<keyword evidence="1" id="KW-0812">Transmembrane</keyword>
<accession>A0A7X2NUK4</accession>
<dbReference type="RefSeq" id="WP_135358138.1">
    <property type="nucleotide sequence ID" value="NZ_VUMN01000051.1"/>
</dbReference>
<name>A0A7X2NUK4_9FIRM</name>
<sequence>MKIRKYTVLIQSLMIAMIFFLVYLAAEGLVSAIRIGVTAFLCSIVIRYTASSMRHKSSL</sequence>
<evidence type="ECO:0000313" key="3">
    <source>
        <dbReference type="Proteomes" id="UP000461880"/>
    </source>
</evidence>
<comment type="caution">
    <text evidence="2">The sequence shown here is derived from an EMBL/GenBank/DDBJ whole genome shotgun (WGS) entry which is preliminary data.</text>
</comment>
<feature type="transmembrane region" description="Helical" evidence="1">
    <location>
        <begin position="32"/>
        <end position="50"/>
    </location>
</feature>
<evidence type="ECO:0000313" key="2">
    <source>
        <dbReference type="EMBL" id="MSS59786.1"/>
    </source>
</evidence>
<dbReference type="Proteomes" id="UP000461880">
    <property type="component" value="Unassembled WGS sequence"/>
</dbReference>
<gene>
    <name evidence="2" type="ORF">FYJ51_12875</name>
</gene>
<dbReference type="AlphaFoldDB" id="A0A7X2NUK4"/>
<reference evidence="2 3" key="1">
    <citation type="submission" date="2019-08" db="EMBL/GenBank/DDBJ databases">
        <title>In-depth cultivation of the pig gut microbiome towards novel bacterial diversity and tailored functional studies.</title>
        <authorList>
            <person name="Wylensek D."/>
            <person name="Hitch T.C.A."/>
            <person name="Clavel T."/>
        </authorList>
    </citation>
    <scope>NUCLEOTIDE SEQUENCE [LARGE SCALE GENOMIC DNA]</scope>
    <source>
        <strain evidence="2 3">Oil+RF-744-GAM-WT-6</strain>
    </source>
</reference>
<keyword evidence="1" id="KW-1133">Transmembrane helix</keyword>
<protein>
    <submittedName>
        <fullName evidence="2">Uncharacterized protein</fullName>
    </submittedName>
</protein>
<keyword evidence="3" id="KW-1185">Reference proteome</keyword>
<dbReference type="EMBL" id="VUMN01000051">
    <property type="protein sequence ID" value="MSS59786.1"/>
    <property type="molecule type" value="Genomic_DNA"/>
</dbReference>
<keyword evidence="1" id="KW-0472">Membrane</keyword>
<evidence type="ECO:0000256" key="1">
    <source>
        <dbReference type="SAM" id="Phobius"/>
    </source>
</evidence>
<feature type="transmembrane region" description="Helical" evidence="1">
    <location>
        <begin position="7"/>
        <end position="26"/>
    </location>
</feature>
<proteinExistence type="predicted"/>
<organism evidence="2 3">
    <name type="scientific">Stecheria intestinalis</name>
    <dbReference type="NCBI Taxonomy" id="2606630"/>
    <lineage>
        <taxon>Bacteria</taxon>
        <taxon>Bacillati</taxon>
        <taxon>Bacillota</taxon>
        <taxon>Erysipelotrichia</taxon>
        <taxon>Erysipelotrichales</taxon>
        <taxon>Erysipelotrichaceae</taxon>
        <taxon>Stecheria</taxon>
    </lineage>
</organism>